<feature type="domain" description="At2g35280-like TPR" evidence="1">
    <location>
        <begin position="67"/>
        <end position="173"/>
    </location>
</feature>
<evidence type="ECO:0000313" key="2">
    <source>
        <dbReference type="EMBL" id="MED6212935.1"/>
    </source>
</evidence>
<reference evidence="2 3" key="1">
    <citation type="journal article" date="2023" name="Plants (Basel)">
        <title>Bridging the Gap: Combining Genomics and Transcriptomics Approaches to Understand Stylosanthes scabra, an Orphan Legume from the Brazilian Caatinga.</title>
        <authorList>
            <person name="Ferreira-Neto J.R.C."/>
            <person name="da Silva M.D."/>
            <person name="Binneck E."/>
            <person name="de Melo N.F."/>
            <person name="da Silva R.H."/>
            <person name="de Melo A.L.T.M."/>
            <person name="Pandolfi V."/>
            <person name="Bustamante F.O."/>
            <person name="Brasileiro-Vidal A.C."/>
            <person name="Benko-Iseppon A.M."/>
        </authorList>
    </citation>
    <scope>NUCLEOTIDE SEQUENCE [LARGE SCALE GENOMIC DNA]</scope>
    <source>
        <tissue evidence="2">Leaves</tissue>
    </source>
</reference>
<proteinExistence type="predicted"/>
<organism evidence="2 3">
    <name type="scientific">Stylosanthes scabra</name>
    <dbReference type="NCBI Taxonomy" id="79078"/>
    <lineage>
        <taxon>Eukaryota</taxon>
        <taxon>Viridiplantae</taxon>
        <taxon>Streptophyta</taxon>
        <taxon>Embryophyta</taxon>
        <taxon>Tracheophyta</taxon>
        <taxon>Spermatophyta</taxon>
        <taxon>Magnoliopsida</taxon>
        <taxon>eudicotyledons</taxon>
        <taxon>Gunneridae</taxon>
        <taxon>Pentapetalae</taxon>
        <taxon>rosids</taxon>
        <taxon>fabids</taxon>
        <taxon>Fabales</taxon>
        <taxon>Fabaceae</taxon>
        <taxon>Papilionoideae</taxon>
        <taxon>50 kb inversion clade</taxon>
        <taxon>dalbergioids sensu lato</taxon>
        <taxon>Dalbergieae</taxon>
        <taxon>Pterocarpus clade</taxon>
        <taxon>Stylosanthes</taxon>
    </lineage>
</organism>
<evidence type="ECO:0000259" key="1">
    <source>
        <dbReference type="Pfam" id="PF23310"/>
    </source>
</evidence>
<dbReference type="PANTHER" id="PTHR33784">
    <property type="entry name" value="OS05G0482100 PROTEIN"/>
    <property type="match status" value="1"/>
</dbReference>
<dbReference type="Pfam" id="PF23310">
    <property type="entry name" value="TPR_27"/>
    <property type="match status" value="1"/>
</dbReference>
<dbReference type="PANTHER" id="PTHR33784:SF10">
    <property type="entry name" value="F-BOX PROTEIN"/>
    <property type="match status" value="1"/>
</dbReference>
<dbReference type="EMBL" id="JASCZI010243248">
    <property type="protein sequence ID" value="MED6212935.1"/>
    <property type="molecule type" value="Genomic_DNA"/>
</dbReference>
<dbReference type="Proteomes" id="UP001341840">
    <property type="component" value="Unassembled WGS sequence"/>
</dbReference>
<sequence length="232" mass="26194">MLKKKNRSCSSSTITTIQSLPKDLLVEIVASVASHSSDDLFNVKKSCKDLLDAEKDYYVYRRISLDKFPFIPWRRSPTTEKLSLFLKYCKENQNTESLYREGLQEFLGNNGNMEEGLRNLDMVAKKGPKEVKYVYGMILLCSSSMEDEKSVELGLGHLRFLRESKCVVRTRNMNPKRSFRKNHPSRTSFFSGGAALHSSPPAAASASLQFVILQPSICHCPSLAHRPTAVTH</sequence>
<dbReference type="InterPro" id="IPR040338">
    <property type="entry name" value="At1g67623-like"/>
</dbReference>
<evidence type="ECO:0000313" key="3">
    <source>
        <dbReference type="Proteomes" id="UP001341840"/>
    </source>
</evidence>
<name>A0ABU6YRA1_9FABA</name>
<gene>
    <name evidence="2" type="ORF">PIB30_088262</name>
</gene>
<keyword evidence="3" id="KW-1185">Reference proteome</keyword>
<comment type="caution">
    <text evidence="2">The sequence shown here is derived from an EMBL/GenBank/DDBJ whole genome shotgun (WGS) entry which is preliminary data.</text>
</comment>
<protein>
    <recommendedName>
        <fullName evidence="1">At2g35280-like TPR domain-containing protein</fullName>
    </recommendedName>
</protein>
<dbReference type="InterPro" id="IPR057136">
    <property type="entry name" value="At2g35280_TPR_dom"/>
</dbReference>
<accession>A0ABU6YRA1</accession>